<comment type="caution">
    <text evidence="1">The sequence shown here is derived from an EMBL/GenBank/DDBJ whole genome shotgun (WGS) entry which is preliminary data.</text>
</comment>
<dbReference type="Proteomes" id="UP001314170">
    <property type="component" value="Unassembled WGS sequence"/>
</dbReference>
<proteinExistence type="predicted"/>
<dbReference type="AlphaFoldDB" id="A0AAV1RSY4"/>
<keyword evidence="2" id="KW-1185">Reference proteome</keyword>
<protein>
    <submittedName>
        <fullName evidence="1">Uncharacterized protein</fullName>
    </submittedName>
</protein>
<accession>A0AAV1RSY4</accession>
<reference evidence="1 2" key="1">
    <citation type="submission" date="2024-01" db="EMBL/GenBank/DDBJ databases">
        <authorList>
            <person name="Waweru B."/>
        </authorList>
    </citation>
    <scope>NUCLEOTIDE SEQUENCE [LARGE SCALE GENOMIC DNA]</scope>
</reference>
<dbReference type="EMBL" id="CAWUPB010001157">
    <property type="protein sequence ID" value="CAK7339153.1"/>
    <property type="molecule type" value="Genomic_DNA"/>
</dbReference>
<evidence type="ECO:0000313" key="2">
    <source>
        <dbReference type="Proteomes" id="UP001314170"/>
    </source>
</evidence>
<gene>
    <name evidence="1" type="ORF">DCAF_LOCUS14203</name>
</gene>
<sequence>MKLRVGMAASSMLDKGPLKAFENGILGHIRRMLLRKQIKHAVHYLLSTFVSHVHAGKETNYELK</sequence>
<evidence type="ECO:0000313" key="1">
    <source>
        <dbReference type="EMBL" id="CAK7339153.1"/>
    </source>
</evidence>
<organism evidence="1 2">
    <name type="scientific">Dovyalis caffra</name>
    <dbReference type="NCBI Taxonomy" id="77055"/>
    <lineage>
        <taxon>Eukaryota</taxon>
        <taxon>Viridiplantae</taxon>
        <taxon>Streptophyta</taxon>
        <taxon>Embryophyta</taxon>
        <taxon>Tracheophyta</taxon>
        <taxon>Spermatophyta</taxon>
        <taxon>Magnoliopsida</taxon>
        <taxon>eudicotyledons</taxon>
        <taxon>Gunneridae</taxon>
        <taxon>Pentapetalae</taxon>
        <taxon>rosids</taxon>
        <taxon>fabids</taxon>
        <taxon>Malpighiales</taxon>
        <taxon>Salicaceae</taxon>
        <taxon>Flacourtieae</taxon>
        <taxon>Dovyalis</taxon>
    </lineage>
</organism>
<name>A0AAV1RSY4_9ROSI</name>